<name>A0AAD7BX93_9AGAR</name>
<accession>A0AAD7BX93</accession>
<dbReference type="EMBL" id="JARKIF010000008">
    <property type="protein sequence ID" value="KAJ7632897.1"/>
    <property type="molecule type" value="Genomic_DNA"/>
</dbReference>
<feature type="non-terminal residue" evidence="2">
    <location>
        <position position="446"/>
    </location>
</feature>
<organism evidence="2 3">
    <name type="scientific">Roridomyces roridus</name>
    <dbReference type="NCBI Taxonomy" id="1738132"/>
    <lineage>
        <taxon>Eukaryota</taxon>
        <taxon>Fungi</taxon>
        <taxon>Dikarya</taxon>
        <taxon>Basidiomycota</taxon>
        <taxon>Agaricomycotina</taxon>
        <taxon>Agaricomycetes</taxon>
        <taxon>Agaricomycetidae</taxon>
        <taxon>Agaricales</taxon>
        <taxon>Marasmiineae</taxon>
        <taxon>Mycenaceae</taxon>
        <taxon>Roridomyces</taxon>
    </lineage>
</organism>
<comment type="caution">
    <text evidence="2">The sequence shown here is derived from an EMBL/GenBank/DDBJ whole genome shotgun (WGS) entry which is preliminary data.</text>
</comment>
<sequence length="446" mass="48711">PLNSSLDMYGAPDKSNAFSLSGHINIALASPYCLFERRRPARVHLQSILLTFHGQTEVITNSVGYTPLSLCSISRELAPPESLELSNEGQEDADEPCHWNVVFDIPVPGWLPATHGFASGDLGARTKYFLHAVARFLIIDEEDRTLFLVILHFLLPVPVSGQVCVLFEPPTDEPSSPGIINYLLNSPTVKSGDGAQIPSDILSKIQVLASVNVIQKEQCRRAVQASEYSERYPVPCQDLQPPNVPLLGAHRMADLYRMGIYCAPVRSATGIKCSVSLLPADEPGVYNLSGDTRIFEDDAVKRFRRGTRWRPPFLSSMMFPLAVAKNGKVPSTKCLTATRSRPAELEFDVPITMGRVAPPLPPRDILPALGFHSTRLPDGAYPPQPPLLPFGAANLPGTARLTARRLPLYTPKEESTSDSSSDAVLIDISTPTPPTEKQAELDAMTL</sequence>
<protein>
    <submittedName>
        <fullName evidence="2">Uncharacterized protein</fullName>
    </submittedName>
</protein>
<dbReference type="Proteomes" id="UP001221142">
    <property type="component" value="Unassembled WGS sequence"/>
</dbReference>
<gene>
    <name evidence="2" type="ORF">FB45DRAFT_913819</name>
</gene>
<keyword evidence="3" id="KW-1185">Reference proteome</keyword>
<feature type="region of interest" description="Disordered" evidence="1">
    <location>
        <begin position="408"/>
        <end position="446"/>
    </location>
</feature>
<evidence type="ECO:0000313" key="2">
    <source>
        <dbReference type="EMBL" id="KAJ7632897.1"/>
    </source>
</evidence>
<evidence type="ECO:0000313" key="3">
    <source>
        <dbReference type="Proteomes" id="UP001221142"/>
    </source>
</evidence>
<proteinExistence type="predicted"/>
<reference evidence="2" key="1">
    <citation type="submission" date="2023-03" db="EMBL/GenBank/DDBJ databases">
        <title>Massive genome expansion in bonnet fungi (Mycena s.s.) driven by repeated elements and novel gene families across ecological guilds.</title>
        <authorList>
            <consortium name="Lawrence Berkeley National Laboratory"/>
            <person name="Harder C.B."/>
            <person name="Miyauchi S."/>
            <person name="Viragh M."/>
            <person name="Kuo A."/>
            <person name="Thoen E."/>
            <person name="Andreopoulos B."/>
            <person name="Lu D."/>
            <person name="Skrede I."/>
            <person name="Drula E."/>
            <person name="Henrissat B."/>
            <person name="Morin E."/>
            <person name="Kohler A."/>
            <person name="Barry K."/>
            <person name="LaButti K."/>
            <person name="Morin E."/>
            <person name="Salamov A."/>
            <person name="Lipzen A."/>
            <person name="Mereny Z."/>
            <person name="Hegedus B."/>
            <person name="Baldrian P."/>
            <person name="Stursova M."/>
            <person name="Weitz H."/>
            <person name="Taylor A."/>
            <person name="Grigoriev I.V."/>
            <person name="Nagy L.G."/>
            <person name="Martin F."/>
            <person name="Kauserud H."/>
        </authorList>
    </citation>
    <scope>NUCLEOTIDE SEQUENCE</scope>
    <source>
        <strain evidence="2">9284</strain>
    </source>
</reference>
<evidence type="ECO:0000256" key="1">
    <source>
        <dbReference type="SAM" id="MobiDB-lite"/>
    </source>
</evidence>
<dbReference type="AlphaFoldDB" id="A0AAD7BX93"/>